<gene>
    <name evidence="1" type="ORF">GCM10007096_15350</name>
</gene>
<proteinExistence type="predicted"/>
<accession>A0A8J3EMA9</accession>
<dbReference type="RefSeq" id="WP_188496819.1">
    <property type="nucleotide sequence ID" value="NZ_BMFV01000009.1"/>
</dbReference>
<name>A0A8J3EMA9_9BACL</name>
<dbReference type="EMBL" id="BMFV01000009">
    <property type="protein sequence ID" value="GGH79837.1"/>
    <property type="molecule type" value="Genomic_DNA"/>
</dbReference>
<keyword evidence="2" id="KW-1185">Reference proteome</keyword>
<organism evidence="1 2">
    <name type="scientific">Pullulanibacillus pueri</name>
    <dbReference type="NCBI Taxonomy" id="1437324"/>
    <lineage>
        <taxon>Bacteria</taxon>
        <taxon>Bacillati</taxon>
        <taxon>Bacillota</taxon>
        <taxon>Bacilli</taxon>
        <taxon>Bacillales</taxon>
        <taxon>Sporolactobacillaceae</taxon>
        <taxon>Pullulanibacillus</taxon>
    </lineage>
</organism>
<dbReference type="AlphaFoldDB" id="A0A8J3EMA9"/>
<sequence length="50" mass="5885">MDLFLECLREVLKGIVRELSAYIFRKSILDNKKTTLLRQKVKGGFQQKTK</sequence>
<reference evidence="1" key="1">
    <citation type="journal article" date="2014" name="Int. J. Syst. Evol. Microbiol.">
        <title>Complete genome sequence of Corynebacterium casei LMG S-19264T (=DSM 44701T), isolated from a smear-ripened cheese.</title>
        <authorList>
            <consortium name="US DOE Joint Genome Institute (JGI-PGF)"/>
            <person name="Walter F."/>
            <person name="Albersmeier A."/>
            <person name="Kalinowski J."/>
            <person name="Ruckert C."/>
        </authorList>
    </citation>
    <scope>NUCLEOTIDE SEQUENCE</scope>
    <source>
        <strain evidence="1">CGMCC 1.12777</strain>
    </source>
</reference>
<reference evidence="1" key="2">
    <citation type="submission" date="2020-09" db="EMBL/GenBank/DDBJ databases">
        <authorList>
            <person name="Sun Q."/>
            <person name="Zhou Y."/>
        </authorList>
    </citation>
    <scope>NUCLEOTIDE SEQUENCE</scope>
    <source>
        <strain evidence="1">CGMCC 1.12777</strain>
    </source>
</reference>
<evidence type="ECO:0000313" key="1">
    <source>
        <dbReference type="EMBL" id="GGH79837.1"/>
    </source>
</evidence>
<protein>
    <submittedName>
        <fullName evidence="1">Uncharacterized protein</fullName>
    </submittedName>
</protein>
<comment type="caution">
    <text evidence="1">The sequence shown here is derived from an EMBL/GenBank/DDBJ whole genome shotgun (WGS) entry which is preliminary data.</text>
</comment>
<evidence type="ECO:0000313" key="2">
    <source>
        <dbReference type="Proteomes" id="UP000656813"/>
    </source>
</evidence>
<dbReference type="Proteomes" id="UP000656813">
    <property type="component" value="Unassembled WGS sequence"/>
</dbReference>